<organism evidence="2 3">
    <name type="scientific">Hyalella azteca</name>
    <name type="common">Amphipod</name>
    <dbReference type="NCBI Taxonomy" id="294128"/>
    <lineage>
        <taxon>Eukaryota</taxon>
        <taxon>Metazoa</taxon>
        <taxon>Ecdysozoa</taxon>
        <taxon>Arthropoda</taxon>
        <taxon>Crustacea</taxon>
        <taxon>Multicrustacea</taxon>
        <taxon>Malacostraca</taxon>
        <taxon>Eumalacostraca</taxon>
        <taxon>Peracarida</taxon>
        <taxon>Amphipoda</taxon>
        <taxon>Senticaudata</taxon>
        <taxon>Talitrida</taxon>
        <taxon>Talitroidea</taxon>
        <taxon>Hyalellidae</taxon>
        <taxon>Hyalella</taxon>
    </lineage>
</organism>
<dbReference type="RefSeq" id="XP_047740866.1">
    <property type="nucleotide sequence ID" value="XM_047884910.1"/>
</dbReference>
<feature type="compositionally biased region" description="Low complexity" evidence="1">
    <location>
        <begin position="165"/>
        <end position="177"/>
    </location>
</feature>
<feature type="compositionally biased region" description="Low complexity" evidence="1">
    <location>
        <begin position="126"/>
        <end position="157"/>
    </location>
</feature>
<feature type="region of interest" description="Disordered" evidence="1">
    <location>
        <begin position="240"/>
        <end position="259"/>
    </location>
</feature>
<evidence type="ECO:0000256" key="1">
    <source>
        <dbReference type="SAM" id="MobiDB-lite"/>
    </source>
</evidence>
<evidence type="ECO:0000313" key="3">
    <source>
        <dbReference type="RefSeq" id="XP_047740866.1"/>
    </source>
</evidence>
<feature type="region of interest" description="Disordered" evidence="1">
    <location>
        <begin position="34"/>
        <end position="61"/>
    </location>
</feature>
<accession>A0A979FWV1</accession>
<protein>
    <submittedName>
        <fullName evidence="3">Uncharacterized protein</fullName>
    </submittedName>
</protein>
<dbReference type="KEGG" id="hazt:125179304"/>
<evidence type="ECO:0000313" key="2">
    <source>
        <dbReference type="Proteomes" id="UP000694843"/>
    </source>
</evidence>
<feature type="region of interest" description="Disordered" evidence="1">
    <location>
        <begin position="110"/>
        <end position="208"/>
    </location>
</feature>
<keyword evidence="2" id="KW-1185">Reference proteome</keyword>
<dbReference type="AlphaFoldDB" id="A0A979FWV1"/>
<gene>
    <name evidence="3" type="primary">LOC125179304</name>
</gene>
<dbReference type="GeneID" id="125179304"/>
<feature type="compositionally biased region" description="Polar residues" evidence="1">
    <location>
        <begin position="241"/>
        <end position="252"/>
    </location>
</feature>
<proteinExistence type="predicted"/>
<name>A0A979FWV1_HYAAZ</name>
<sequence>MSSWNGVGRPADIGPSHVLHLLLSAARLHVAARHASRQLGPSAQHKAPPSLSGPKGGPNLAAQSTADIWTKLLDNPAVKNPNQALSQLQWIFDQGLLDSILPYIVSSLDLQSSPPDSPRRNTLVPSPSTSSSSTLNPSSASALNPSSASTLNPSSASMLNPDGQNPNPSVSSINPSVRLPTIGSALKDSTQEESEAKVPTDKVASPQSDIQKILQSAIRSNPGTPKKNRKVFSDIADLRSPANQSENDSASAAATPRINADTATAASVVRETNAGGTNTSDNATNEDQRCYVFILTILRLR</sequence>
<reference evidence="3" key="1">
    <citation type="submission" date="2025-08" db="UniProtKB">
        <authorList>
            <consortium name="RefSeq"/>
        </authorList>
    </citation>
    <scope>IDENTIFICATION</scope>
    <source>
        <tissue evidence="3">Whole organism</tissue>
    </source>
</reference>
<dbReference type="Proteomes" id="UP000694843">
    <property type="component" value="Unplaced"/>
</dbReference>